<proteinExistence type="predicted"/>
<dbReference type="InParanoid" id="B9SFA9"/>
<protein>
    <submittedName>
        <fullName evidence="1">Uncharacterized protein</fullName>
    </submittedName>
</protein>
<dbReference type="AlphaFoldDB" id="B9SFA9"/>
<gene>
    <name evidence="1" type="ORF">RCOM_1095810</name>
</gene>
<dbReference type="Proteomes" id="UP000008311">
    <property type="component" value="Unassembled WGS sequence"/>
</dbReference>
<dbReference type="EMBL" id="EQ973944">
    <property type="protein sequence ID" value="EEF37697.1"/>
    <property type="molecule type" value="Genomic_DNA"/>
</dbReference>
<reference evidence="2" key="1">
    <citation type="journal article" date="2010" name="Nat. Biotechnol.">
        <title>Draft genome sequence of the oilseed species Ricinus communis.</title>
        <authorList>
            <person name="Chan A.P."/>
            <person name="Crabtree J."/>
            <person name="Zhao Q."/>
            <person name="Lorenzi H."/>
            <person name="Orvis J."/>
            <person name="Puiu D."/>
            <person name="Melake-Berhan A."/>
            <person name="Jones K.M."/>
            <person name="Redman J."/>
            <person name="Chen G."/>
            <person name="Cahoon E.B."/>
            <person name="Gedil M."/>
            <person name="Stanke M."/>
            <person name="Haas B.J."/>
            <person name="Wortman J.R."/>
            <person name="Fraser-Liggett C.M."/>
            <person name="Ravel J."/>
            <person name="Rabinowicz P.D."/>
        </authorList>
    </citation>
    <scope>NUCLEOTIDE SEQUENCE [LARGE SCALE GENOMIC DNA]</scope>
    <source>
        <strain evidence="2">cv. Hale</strain>
    </source>
</reference>
<evidence type="ECO:0000313" key="2">
    <source>
        <dbReference type="Proteomes" id="UP000008311"/>
    </source>
</evidence>
<evidence type="ECO:0000313" key="1">
    <source>
        <dbReference type="EMBL" id="EEF37697.1"/>
    </source>
</evidence>
<keyword evidence="2" id="KW-1185">Reference proteome</keyword>
<sequence length="67" mass="7497">MATAKTVKDVSPHQFVKAYVKRSGKYNSIADVGELEVYLSSMDELYFWSHLNIGEPMSRPAFVSIVG</sequence>
<accession>B9SFA9</accession>
<name>B9SFA9_RICCO</name>
<organism evidence="1 2">
    <name type="scientific">Ricinus communis</name>
    <name type="common">Castor bean</name>
    <dbReference type="NCBI Taxonomy" id="3988"/>
    <lineage>
        <taxon>Eukaryota</taxon>
        <taxon>Viridiplantae</taxon>
        <taxon>Streptophyta</taxon>
        <taxon>Embryophyta</taxon>
        <taxon>Tracheophyta</taxon>
        <taxon>Spermatophyta</taxon>
        <taxon>Magnoliopsida</taxon>
        <taxon>eudicotyledons</taxon>
        <taxon>Gunneridae</taxon>
        <taxon>Pentapetalae</taxon>
        <taxon>rosids</taxon>
        <taxon>fabids</taxon>
        <taxon>Malpighiales</taxon>
        <taxon>Euphorbiaceae</taxon>
        <taxon>Acalyphoideae</taxon>
        <taxon>Acalypheae</taxon>
        <taxon>Ricinus</taxon>
    </lineage>
</organism>